<keyword evidence="2" id="KW-0812">Transmembrane</keyword>
<keyword evidence="2" id="KW-0472">Membrane</keyword>
<name>Q01T36_SOLUE</name>
<feature type="transmembrane region" description="Helical" evidence="2">
    <location>
        <begin position="98"/>
        <end position="119"/>
    </location>
</feature>
<feature type="region of interest" description="Disordered" evidence="1">
    <location>
        <begin position="737"/>
        <end position="761"/>
    </location>
</feature>
<dbReference type="InParanoid" id="Q01T36"/>
<dbReference type="AlphaFoldDB" id="Q01T36"/>
<dbReference type="InterPro" id="IPR008979">
    <property type="entry name" value="Galactose-bd-like_sf"/>
</dbReference>
<proteinExistence type="predicted"/>
<feature type="transmembrane region" description="Helical" evidence="2">
    <location>
        <begin position="222"/>
        <end position="242"/>
    </location>
</feature>
<dbReference type="EMBL" id="CP000473">
    <property type="protein sequence ID" value="ABJ87184.1"/>
    <property type="molecule type" value="Genomic_DNA"/>
</dbReference>
<feature type="transmembrane region" description="Helical" evidence="2">
    <location>
        <begin position="38"/>
        <end position="62"/>
    </location>
</feature>
<feature type="transmembrane region" description="Helical" evidence="2">
    <location>
        <begin position="290"/>
        <end position="310"/>
    </location>
</feature>
<feature type="transmembrane region" description="Helical" evidence="2">
    <location>
        <begin position="68"/>
        <end position="86"/>
    </location>
</feature>
<evidence type="ECO:0000313" key="3">
    <source>
        <dbReference type="EMBL" id="ABJ87184.1"/>
    </source>
</evidence>
<evidence type="ECO:0000256" key="1">
    <source>
        <dbReference type="SAM" id="MobiDB-lite"/>
    </source>
</evidence>
<accession>Q01T36</accession>
<feature type="transmembrane region" description="Helical" evidence="2">
    <location>
        <begin position="196"/>
        <end position="216"/>
    </location>
</feature>
<sequence length="882" mass="97770" precursor="true">MQQVLGILLGALISGGASYSLGTLLFRKLNLRLERTEYISLAFVAGSACFSEIIFVLCALGLARKDLFVALALLAALVAICTRRNTTHISFAPLPIRWIVPFALLFAAFGIVYLVNALAPEMSPDGSAYHLPFVARYLRGHGFSPIGQNFYANLPQGVELLFLPAFSLGGPSASAMVHFLFLLNLPLMMVSYGRRFGFPFPALAAAFLIFASPIFGWDGTSAYVDVAAAAILFALFYLLGIWQTGAASRLLVPIGILAGFSFAAKYTAAIGIPYALGIVIWTRWRTRKPVLRPVLAVCGVAALFILPWMIKNQIFGGNPFAPFANRLFPNPYVHVSFEEQYRLGLRHYLLPGWLHAPWELTVKGERLQGFFGPLFLLLPLALLSLRGRQGRRLALAGAIFALPWFLNIGTRFLIPALPPLTLALALALRSPTGLLPAIALLHAVLSWYATPFRFYDPYAPRLSTFPFRAALRLEPEAAYLTRNRPDYQVDRMIERHVPPGEKVFSFEPVAAAWTTREILAAYTGAQNEVLSDTLSAPLSLESLPLPAQVFRFEPRQLRRLRAILTAPPNGEMWSVNEFQIFAHGTLLHPDATWRLTANPNPWDAPLAFDNSPVTRWRSWDRARPGMFMEVDFGRPLLIDEVRLVSAPDAPPSPVELRAADARGQWRPLTSRHSTSSVRVTDNLRQASVRAVVARGIRYLLVTPGAFGANDFNENPREWGIQLLGESAGRRLYALKPAAADRPPPDPDPAPTPHRAVSTGTYDDPDSRICLHAAWTRDTQFPDADRHTLTYSNVTGASLSLTFQGDAITYVYTRAFNRGIAEIFVDGRLKDRPDLYSADTRWKSRTRYECLGPGTHVIQIRVTGEHNPRACDSFIDLDSLIIE</sequence>
<dbReference type="HOGENOM" id="CLU_389740_0_0_0"/>
<organism evidence="3">
    <name type="scientific">Solibacter usitatus (strain Ellin6076)</name>
    <dbReference type="NCBI Taxonomy" id="234267"/>
    <lineage>
        <taxon>Bacteria</taxon>
        <taxon>Pseudomonadati</taxon>
        <taxon>Acidobacteriota</taxon>
        <taxon>Terriglobia</taxon>
        <taxon>Bryobacterales</taxon>
        <taxon>Solibacteraceae</taxon>
        <taxon>Candidatus Solibacter</taxon>
    </lineage>
</organism>
<keyword evidence="2" id="KW-1133">Transmembrane helix</keyword>
<feature type="transmembrane region" description="Helical" evidence="2">
    <location>
        <begin position="367"/>
        <end position="386"/>
    </location>
</feature>
<gene>
    <name evidence="3" type="ordered locus">Acid_6258</name>
</gene>
<feature type="transmembrane region" description="Helical" evidence="2">
    <location>
        <begin position="393"/>
        <end position="414"/>
    </location>
</feature>
<dbReference type="eggNOG" id="COG1807">
    <property type="taxonomic scope" value="Bacteria"/>
</dbReference>
<dbReference type="Gene3D" id="2.60.120.260">
    <property type="entry name" value="Galactose-binding domain-like"/>
    <property type="match status" value="1"/>
</dbReference>
<feature type="transmembrane region" description="Helical" evidence="2">
    <location>
        <begin position="161"/>
        <end position="184"/>
    </location>
</feature>
<dbReference type="STRING" id="234267.Acid_6258"/>
<reference evidence="3" key="1">
    <citation type="submission" date="2006-10" db="EMBL/GenBank/DDBJ databases">
        <title>Complete sequence of Solibacter usitatus Ellin6076.</title>
        <authorList>
            <consortium name="US DOE Joint Genome Institute"/>
            <person name="Copeland A."/>
            <person name="Lucas S."/>
            <person name="Lapidus A."/>
            <person name="Barry K."/>
            <person name="Detter J.C."/>
            <person name="Glavina del Rio T."/>
            <person name="Hammon N."/>
            <person name="Israni S."/>
            <person name="Dalin E."/>
            <person name="Tice H."/>
            <person name="Pitluck S."/>
            <person name="Thompson L.S."/>
            <person name="Brettin T."/>
            <person name="Bruce D."/>
            <person name="Han C."/>
            <person name="Tapia R."/>
            <person name="Gilna P."/>
            <person name="Schmutz J."/>
            <person name="Larimer F."/>
            <person name="Land M."/>
            <person name="Hauser L."/>
            <person name="Kyrpides N."/>
            <person name="Mikhailova N."/>
            <person name="Janssen P.H."/>
            <person name="Kuske C.R."/>
            <person name="Richardson P."/>
        </authorList>
    </citation>
    <scope>NUCLEOTIDE SEQUENCE</scope>
    <source>
        <strain evidence="3">Ellin6076</strain>
    </source>
</reference>
<feature type="transmembrane region" description="Helical" evidence="2">
    <location>
        <begin position="6"/>
        <end position="26"/>
    </location>
</feature>
<evidence type="ECO:0000256" key="2">
    <source>
        <dbReference type="SAM" id="Phobius"/>
    </source>
</evidence>
<dbReference type="SUPFAM" id="SSF49785">
    <property type="entry name" value="Galactose-binding domain-like"/>
    <property type="match status" value="1"/>
</dbReference>
<keyword evidence="3" id="KW-0808">Transferase</keyword>
<dbReference type="GO" id="GO:0016740">
    <property type="term" value="F:transferase activity"/>
    <property type="evidence" value="ECO:0007669"/>
    <property type="project" value="UniProtKB-KW"/>
</dbReference>
<dbReference type="KEGG" id="sus:Acid_6258"/>
<protein>
    <submittedName>
        <fullName evidence="3">4-amino-4-deoxy-L-arabinose transferase and related glycosyltransferases of PMT family-like protein</fullName>
    </submittedName>
</protein>